<name>A0A6F8XWI6_9ACTN</name>
<gene>
    <name evidence="2" type="ORF">Pflav_045830</name>
</gene>
<dbReference type="InterPro" id="IPR018003">
    <property type="entry name" value="Insecticidal_toxin/plasmid_vir"/>
</dbReference>
<dbReference type="EMBL" id="AP022870">
    <property type="protein sequence ID" value="BCB78173.1"/>
    <property type="molecule type" value="Genomic_DNA"/>
</dbReference>
<sequence length="222" mass="23924">MSTDGLLPSYDRLFGDLDLRPADETRSVYSPAAYLADLLKLAADSADGSEAGDGLAARRPDLAEVPLDAEHSYTELPYLDIVNEVLAKQLTVPAGTDVWTHLATLPFPFVAPFSLGHERVRQYLRHLGVDPVELYRRFTPGPDPDVIARESLGLTPGDVEMVTTVLGDGTELRGCYNLDDTGDAWDKLAGVDAFRHAAGLTPAEVDELLAVPSSTGTAPSYR</sequence>
<dbReference type="KEGG" id="pfla:Pflav_045830"/>
<evidence type="ECO:0000256" key="1">
    <source>
        <dbReference type="ARBA" id="ARBA00023026"/>
    </source>
</evidence>
<dbReference type="Pfam" id="PF03538">
    <property type="entry name" value="VRP1"/>
    <property type="match status" value="1"/>
</dbReference>
<accession>A0A6F8XWI6</accession>
<dbReference type="Proteomes" id="UP000502508">
    <property type="component" value="Chromosome"/>
</dbReference>
<dbReference type="RefSeq" id="WP_173037768.1">
    <property type="nucleotide sequence ID" value="NZ_AP022870.1"/>
</dbReference>
<proteinExistence type="predicted"/>
<reference evidence="2 3" key="2">
    <citation type="submission" date="2020-03" db="EMBL/GenBank/DDBJ databases">
        <authorList>
            <person name="Ichikawa N."/>
            <person name="Kimura A."/>
            <person name="Kitahashi Y."/>
            <person name="Uohara A."/>
        </authorList>
    </citation>
    <scope>NUCLEOTIDE SEQUENCE [LARGE SCALE GENOMIC DNA]</scope>
    <source>
        <strain evidence="2 3">NBRC 107702</strain>
    </source>
</reference>
<keyword evidence="1" id="KW-0843">Virulence</keyword>
<keyword evidence="3" id="KW-1185">Reference proteome</keyword>
<organism evidence="2 3">
    <name type="scientific">Phytohabitans flavus</name>
    <dbReference type="NCBI Taxonomy" id="1076124"/>
    <lineage>
        <taxon>Bacteria</taxon>
        <taxon>Bacillati</taxon>
        <taxon>Actinomycetota</taxon>
        <taxon>Actinomycetes</taxon>
        <taxon>Micromonosporales</taxon>
        <taxon>Micromonosporaceae</taxon>
    </lineage>
</organism>
<reference evidence="2 3" key="1">
    <citation type="submission" date="2020-03" db="EMBL/GenBank/DDBJ databases">
        <title>Whole genome shotgun sequence of Phytohabitans flavus NBRC 107702.</title>
        <authorList>
            <person name="Komaki H."/>
            <person name="Tamura T."/>
        </authorList>
    </citation>
    <scope>NUCLEOTIDE SEQUENCE [LARGE SCALE GENOMIC DNA]</scope>
    <source>
        <strain evidence="2 3">NBRC 107702</strain>
    </source>
</reference>
<evidence type="ECO:0000313" key="3">
    <source>
        <dbReference type="Proteomes" id="UP000502508"/>
    </source>
</evidence>
<protein>
    <submittedName>
        <fullName evidence="2">Uncharacterized protein</fullName>
    </submittedName>
</protein>
<evidence type="ECO:0000313" key="2">
    <source>
        <dbReference type="EMBL" id="BCB78173.1"/>
    </source>
</evidence>
<dbReference type="AlphaFoldDB" id="A0A6F8XWI6"/>